<reference evidence="3" key="1">
    <citation type="journal article" date="2011" name="Genome Biol.">
        <title>Comparative and functional genomics provide insights into the pathogenicity of dermatophytic fungi.</title>
        <authorList>
            <person name="Burmester A."/>
            <person name="Shelest E."/>
            <person name="Gloeckner G."/>
            <person name="Heddergott C."/>
            <person name="Schindler S."/>
            <person name="Staib P."/>
            <person name="Heidel A."/>
            <person name="Felder M."/>
            <person name="Petzold A."/>
            <person name="Szafranski K."/>
            <person name="Feuermann M."/>
            <person name="Pedruzzi I."/>
            <person name="Priebe S."/>
            <person name="Groth M."/>
            <person name="Winkler R."/>
            <person name="Li W."/>
            <person name="Kniemeyer O."/>
            <person name="Schroeckh V."/>
            <person name="Hertweck C."/>
            <person name="Hube B."/>
            <person name="White T.C."/>
            <person name="Platzer M."/>
            <person name="Guthke R."/>
            <person name="Heitman J."/>
            <person name="Woestemeyer J."/>
            <person name="Zipfel P.F."/>
            <person name="Monod M."/>
            <person name="Brakhage A.A."/>
        </authorList>
    </citation>
    <scope>NUCLEOTIDE SEQUENCE [LARGE SCALE GENOMIC DNA]</scope>
    <source>
        <strain evidence="3">HKI 0517</strain>
    </source>
</reference>
<comment type="caution">
    <text evidence="2">The sequence shown here is derived from an EMBL/GenBank/DDBJ whole genome shotgun (WGS) entry which is preliminary data.</text>
</comment>
<feature type="compositionally biased region" description="Low complexity" evidence="1">
    <location>
        <begin position="71"/>
        <end position="89"/>
    </location>
</feature>
<dbReference type="RefSeq" id="XP_003023199.1">
    <property type="nucleotide sequence ID" value="XM_003023153.1"/>
</dbReference>
<sequence length="147" mass="17250">MFNETREEKAGRGELRRKKEEREKKRDREINNSRWEDKKCGRQNTLLLKKEKKPRREETSIYDMGRKRMQPTDQPASQQRQQQHPSTATDTPSIHPTDRPTVHPGGEGDEFNNEEPTKGNNTTTQPAFYHQVNDNQTNDEYPVSSIQ</sequence>
<evidence type="ECO:0000313" key="2">
    <source>
        <dbReference type="EMBL" id="EFE42581.1"/>
    </source>
</evidence>
<organism evidence="2 3">
    <name type="scientific">Trichophyton verrucosum (strain HKI 0517)</name>
    <dbReference type="NCBI Taxonomy" id="663202"/>
    <lineage>
        <taxon>Eukaryota</taxon>
        <taxon>Fungi</taxon>
        <taxon>Dikarya</taxon>
        <taxon>Ascomycota</taxon>
        <taxon>Pezizomycotina</taxon>
        <taxon>Eurotiomycetes</taxon>
        <taxon>Eurotiomycetidae</taxon>
        <taxon>Onygenales</taxon>
        <taxon>Arthrodermataceae</taxon>
        <taxon>Trichophyton</taxon>
    </lineage>
</organism>
<feature type="compositionally biased region" description="Polar residues" evidence="1">
    <location>
        <begin position="118"/>
        <end position="147"/>
    </location>
</feature>
<feature type="region of interest" description="Disordered" evidence="1">
    <location>
        <begin position="1"/>
        <end position="147"/>
    </location>
</feature>
<evidence type="ECO:0000313" key="3">
    <source>
        <dbReference type="Proteomes" id="UP000008383"/>
    </source>
</evidence>
<gene>
    <name evidence="2" type="ORF">TRV_02662</name>
</gene>
<dbReference type="EMBL" id="ACYE01000140">
    <property type="protein sequence ID" value="EFE42581.1"/>
    <property type="molecule type" value="Genomic_DNA"/>
</dbReference>
<dbReference type="KEGG" id="tve:TRV_02662"/>
<dbReference type="Proteomes" id="UP000008383">
    <property type="component" value="Unassembled WGS sequence"/>
</dbReference>
<dbReference type="AlphaFoldDB" id="D4D6D7"/>
<name>D4D6D7_TRIVH</name>
<evidence type="ECO:0000256" key="1">
    <source>
        <dbReference type="SAM" id="MobiDB-lite"/>
    </source>
</evidence>
<dbReference type="HOGENOM" id="CLU_148212_0_0_1"/>
<proteinExistence type="predicted"/>
<feature type="compositionally biased region" description="Basic and acidic residues" evidence="1">
    <location>
        <begin position="1"/>
        <end position="40"/>
    </location>
</feature>
<protein>
    <submittedName>
        <fullName evidence="2">Uncharacterized protein</fullName>
    </submittedName>
</protein>
<dbReference type="GeneID" id="9583219"/>
<accession>D4D6D7</accession>
<keyword evidence="3" id="KW-1185">Reference proteome</keyword>